<protein>
    <submittedName>
        <fullName evidence="2">Uncharacterized protein</fullName>
    </submittedName>
</protein>
<organism evidence="2 3">
    <name type="scientific">Polychaeton citri CBS 116435</name>
    <dbReference type="NCBI Taxonomy" id="1314669"/>
    <lineage>
        <taxon>Eukaryota</taxon>
        <taxon>Fungi</taxon>
        <taxon>Dikarya</taxon>
        <taxon>Ascomycota</taxon>
        <taxon>Pezizomycotina</taxon>
        <taxon>Dothideomycetes</taxon>
        <taxon>Dothideomycetidae</taxon>
        <taxon>Capnodiales</taxon>
        <taxon>Capnodiaceae</taxon>
        <taxon>Polychaeton</taxon>
    </lineage>
</organism>
<feature type="region of interest" description="Disordered" evidence="1">
    <location>
        <begin position="149"/>
        <end position="210"/>
    </location>
</feature>
<dbReference type="Proteomes" id="UP000799441">
    <property type="component" value="Unassembled WGS sequence"/>
</dbReference>
<evidence type="ECO:0000313" key="3">
    <source>
        <dbReference type="Proteomes" id="UP000799441"/>
    </source>
</evidence>
<feature type="region of interest" description="Disordered" evidence="1">
    <location>
        <begin position="233"/>
        <end position="279"/>
    </location>
</feature>
<gene>
    <name evidence="2" type="ORF">K431DRAFT_347648</name>
</gene>
<accession>A0A9P4UNX6</accession>
<feature type="compositionally biased region" description="Polar residues" evidence="1">
    <location>
        <begin position="246"/>
        <end position="255"/>
    </location>
</feature>
<feature type="compositionally biased region" description="Low complexity" evidence="1">
    <location>
        <begin position="258"/>
        <end position="279"/>
    </location>
</feature>
<feature type="region of interest" description="Disordered" evidence="1">
    <location>
        <begin position="288"/>
        <end position="307"/>
    </location>
</feature>
<comment type="caution">
    <text evidence="2">The sequence shown here is derived from an EMBL/GenBank/DDBJ whole genome shotgun (WGS) entry which is preliminary data.</text>
</comment>
<evidence type="ECO:0000256" key="1">
    <source>
        <dbReference type="SAM" id="MobiDB-lite"/>
    </source>
</evidence>
<keyword evidence="3" id="KW-1185">Reference proteome</keyword>
<feature type="compositionally biased region" description="Basic and acidic residues" evidence="1">
    <location>
        <begin position="184"/>
        <end position="199"/>
    </location>
</feature>
<evidence type="ECO:0000313" key="2">
    <source>
        <dbReference type="EMBL" id="KAF2719881.1"/>
    </source>
</evidence>
<feature type="compositionally biased region" description="Low complexity" evidence="1">
    <location>
        <begin position="156"/>
        <end position="169"/>
    </location>
</feature>
<reference evidence="2" key="1">
    <citation type="journal article" date="2020" name="Stud. Mycol.">
        <title>101 Dothideomycetes genomes: a test case for predicting lifestyles and emergence of pathogens.</title>
        <authorList>
            <person name="Haridas S."/>
            <person name="Albert R."/>
            <person name="Binder M."/>
            <person name="Bloem J."/>
            <person name="Labutti K."/>
            <person name="Salamov A."/>
            <person name="Andreopoulos B."/>
            <person name="Baker S."/>
            <person name="Barry K."/>
            <person name="Bills G."/>
            <person name="Bluhm B."/>
            <person name="Cannon C."/>
            <person name="Castanera R."/>
            <person name="Culley D."/>
            <person name="Daum C."/>
            <person name="Ezra D."/>
            <person name="Gonzalez J."/>
            <person name="Henrissat B."/>
            <person name="Kuo A."/>
            <person name="Liang C."/>
            <person name="Lipzen A."/>
            <person name="Lutzoni F."/>
            <person name="Magnuson J."/>
            <person name="Mondo S."/>
            <person name="Nolan M."/>
            <person name="Ohm R."/>
            <person name="Pangilinan J."/>
            <person name="Park H.-J."/>
            <person name="Ramirez L."/>
            <person name="Alfaro M."/>
            <person name="Sun H."/>
            <person name="Tritt A."/>
            <person name="Yoshinaga Y."/>
            <person name="Zwiers L.-H."/>
            <person name="Turgeon B."/>
            <person name="Goodwin S."/>
            <person name="Spatafora J."/>
            <person name="Crous P."/>
            <person name="Grigoriev I."/>
        </authorList>
    </citation>
    <scope>NUCLEOTIDE SEQUENCE</scope>
    <source>
        <strain evidence="2">CBS 116435</strain>
    </source>
</reference>
<feature type="non-terminal residue" evidence="2">
    <location>
        <position position="340"/>
    </location>
</feature>
<dbReference type="EMBL" id="MU003806">
    <property type="protein sequence ID" value="KAF2719881.1"/>
    <property type="molecule type" value="Genomic_DNA"/>
</dbReference>
<sequence length="340" mass="38717">MWFPHGGGYGGPYGVRGPPRPIAMTQVVLVGNGGPVSINIVDVRTDLGLVDSQVFSAFCTFVYRAERLGRGINNMHVEDKKILLHECLEEQRLPGYDRLNIASDVIARTSMMELTRPVLWDALIESTCRYVEESTKSASAEVEARVEELDVSQHSQQQNQTTTTVTTVETGEDEERQQRNLYDVNDRERRAYGRQKMKDYQAAGRSKAEAKEMCDEIINGEWDREVSQYWERKHKETARKKGPIVQSDQTLQLPNPQSPDQLSYPSQQQQSWQYEQAQNSPLRLLQSPRSQEVPRQVQPASTPPFAQATSGDLIQQMQPAATQQQYHQQFQQQLGQYPCT</sequence>
<proteinExistence type="predicted"/>
<dbReference type="AlphaFoldDB" id="A0A9P4UNX6"/>
<name>A0A9P4UNX6_9PEZI</name>